<dbReference type="InterPro" id="IPR033764">
    <property type="entry name" value="Sdr_B"/>
</dbReference>
<evidence type="ECO:0008006" key="10">
    <source>
        <dbReference type="Google" id="ProtNLM"/>
    </source>
</evidence>
<sequence>MERSRPFGHTRRAFAFALFVLLFVLAGWAAPSHAANLQVSEFSDTGSDPTPAGGVITYEVTVLNSDLDTVDDTFVLFDLPPGATAVNLPANCSVDPVVSTRVVCSLGSVTGTDPPTPTTFQLQVSTAGLAPGTVVTTAAIGHAPLPPATTPLNTLPPSDPFFAGDTNVGDNVVSQNTTLIDAGDLALTKTASPNPVVAGTEVTYTVTVVNNGPSPSSNFAVNDVLPAGTTFVPGSASGTGWTFNAQNGTFAGPLAVGASATYTFRATVTAASGDLVNTATVTANGTPDPNPGNNTGSATVTVAAGADLQMTKTAAPVPALPGQLITFELTVTNNGPSPAAAVNFSDPMPAGFIIQSTTAAAGWVCTTPGDTAFNCVLTPPATLAVGESATFTVTALVPSTGPGSSGNQINTATVDSPTPDPVPGNNAGTVNFTVIPDGADLALTKSKSPSVIPIWPGPGPTPPAGSGYIATSTINVTNNGPRPATGDVQVVDVLAPGEEYFPSDTTPWTCSATPYAAPPAQQVVTCTLNASALPLPVGPAPPLRIQSFAHPEADGTTLTNNACTGGSGGSSEPTTDGGVGDQEPGNDCNGSGVRPSPLRSDLSVTKQTNGAGDADNTLPIDYTGMSYTIVVSNAGPDATIGVILEDTLPGFLPGRTSASVTAPPGWTCTVSGTGTLNCQSGTTPLPPGPGVSIVVNLTGPLADSASRAPEACGAITTPAGSWCNRAGVAIDPNVAGSSGEVDVSNNQGADFVRVPRVANVQTTAKTIVTGSPGAVGQDTVYRIDYTNQGPSLAPAVVFRDVISLVDNDPGFLLTVISRTGAGAQNCNALTSPTVAAQPGAGGIIYTTVGSTAGTVTIVCTPLDMPGGQTESLNVTLRPRANLTSLPTRVYNNLADFFFDYDNDGNADLSGGIDGNGAFEYNDIDTDADDEKSASLTIEVGDVDLIVNKLDVGFPNGVDPLGYDPTDPSANFITYQITVQNLGPSVATGVVVTDTITPPPGRTVQLIGESDNPNGPFQLTAGICQITGSNPTTGAPLQVACLVPGAGFPNNVNGVIAPGATSTAYLQFQYQSQPGAGGDTILNVASADSIEPEADAANNTENETTSVRSRVDLGVTKHVVSGATPPAADPNAALPPDITTVSIREPFYFVFDVVNNGPGNSVSLDRTGSSPLNGDGTIISDSLPPGVVVTGAATWQKVGPAVAAVPDGQPNGSGACLLAGQNLSCSAGDVTFNPGQPGRVRVIVPVRFDTVPAGGTVNNTATVTTQQVDNVPGNNTSTVPITVTASSLAGTVFQDRDRSTGNGGIPQDASIEPRIPGVVLALSGVDAFGNPVNLNATTDANGDYLFADLSPSNASGYTIVETQPAGFVNGPIDPPTTGPQAPSLGGNYARGTPDSSYAAISVPAATAGVRYHFPELSNASLSGFLYVDADFNNVRTVGTDPVIAGATVELLNAGTSTVVQTVTADANGAYLFSNLDPNVVYTLREPLPTGTFRNRPSAINPGTINGVACTTGCTPGTAVGGDAATTDRISVIDLSAGVGTGEGLNFNFGEEPSGSSLSGRVWLDISNDGTIDGAETGIASVTVTLTGTDQGGVAVNQSITTDANGNYLFAGLVPGTYTITEPDQPPGTLNGATVAGNAGGTATDVLTVPSAISAIALGLDQAGINYDFGEIPAASIRGRVYYDNNKNGVVDADETGIPNVTITLEGDDDLPTTLAAANAITPLAAVAARSVVSDASGNYVFDNLRPGTYTVTEPDQPPDTTNGVTTAGTVNGAPMGVATPIEVVPSAISNIVLLPGQTAVDENFGEVADTPDLVVSKSADPARFTVNNAATYTIRVRNIGPRPTAGQYQVDDRLPVGVTLAAVPTGNGWTCAGAVGADRFSCTSQTLILNGATSPDTITVPVTVGAAAAPASPVHNAVIVRGGGEDAAHSPSAAEQGAFDGDVTQLPLCDPAITQNACRIQSEVQAAASLSGTVWFDVGSEDALLDGGDQRLQGWTVEVLDQATGTVVRTGTTAADGSYRFEDLLPATRFLVRFRHPQSGVLWGFPVTGETAAGPAAPCQTDAAVASGTASTCRVDENGITQLEVVLRSGDNLPQQSLPVDPSGVVYDAVSRDPVPNSIVTLAPVGICANYDPATSILNGGQGGYNVEGNNISMQVGSDGYYLFLFGPGAPPRCEFSLTVTPPGGYTFRSSLIPPEGSALSPPGAVGTTFQVQPQPTPPTGPVGPATTYYLGLFAGSGTANIVHNHLPLDPSVPPGLVITKTGDRQIVEVGDTLLYTITIRQTAGEALDTVNVVDNLPPGFTYIDGTARADGRGIADPLGKPGPRLVFNVGPIRPGQQIQLSYRVRIGVGSMQGDGINRAQAFGCSIDGGCVDPGTLQPLPGTVPSNRAQYRVRVTGGVFTDEGCVLGKIFVDGNNNHVQDSEELGIPGVRFYFEDGTWMVSDSEGKYSYCGLPPKSHTLKVDASTLPTGSRLTTSSNRNLGDANSLFIDLKNGELHRADFIEGSGSNEVLEQVKARRTQGETSAPETEIQGAPLSFQTQPLGAPSGATTTARQLPSIVAPRGTARPAGVGIGGGIDTRVPATTADAASPTGDVAPSSDIAPTPIDATPATEPVDHRFEPALGTPAALYPQTPSTTGEPPHAVEVQSGNVDYSVNTDVEIVRVDVDRDGVPADGQSPVHVIVQLLGEDERPLAGERFATIEYSGGRVQLPGGRTDELGPGRLDADRVTPGIQLPVKDGRAEFDLLAPDVPQDVLLRITAGGVAAENTVSFLPEMRDLLATGLIEGVVNFRNGGSLDPVRRDDGFDRDIRRWEREFNSGKANAAARTAFFVKGTIKGEYLLTAAYDSDKEVRGRLLRDIRPEEFYPVYGDSSLRGFDAQSAERLYVRIDKNRSYLLYGDFQTGDSLASQTGVAQDGKIVMRSLGNYNRTATGFGWHFEGKRVRGNVFAMEDSLRQVIDEFPSQGSGPYGLSNSAVLEGSERVEVVTRDRNQPSRIITVRPLARLVDYSFEPFSGRILLNQFLPGFDSELNPISLRITYELDQGTEKFWVYGVDAQFRLTKNVEAGAAYVNDENPFAPFRMGSANLGFRFGKNTWMVLEAARTESEVNTNSINQFATPGLKDLSGEVEGDAYRLEFGHDGKTFDASVFAGRSDPAFNNPSSPLYGGRGEYDLELTWAVNERFEIYVEALRSEDRNPDGGDRNAGGAGVRIDATKRLTLDLGVRSIRETIGAYSPWSISPPFGGTGGLSGGFATGAAGGALGYGQQPLDPLTGLPVIRSEGTVPNSDLPIGTELESDTVHAGAGYKINDKFVIGGEYEQDVNGEDRNRVALGVDYRLKERNRLYGRYEKQTGLASAYGITTTDREADALVFGIDSTYVKDTQVFSEYRMRDAISGRDVQMASGIRNDWDITEGLRLSTAAEHVKIYDGDTGDTTALAFGLDYSANPLWRGAMRLEYRVSGDVEGTATDEEFNTTLFQLLWARKLNRDWTLLARNYLLATDYQSRGDVLQDRFQLGVAYRDTDHNRINALARYEYKIESDKSGIGIAGLPQQNVGQDIRTAAHILSTHADWHPSRPWWLTGRVAAKWQEDRFSYNDGGRVDDRFRGVLVSGRVVYDITENWDVGVLASTFQGDYDANQYAYGVEIGRLLRQNLWLSVGYNFVGFEGDPDLTGYEYTDEGAFIRLRFKFDENLFQRDDDRYRKPAQK</sequence>
<reference evidence="9" key="1">
    <citation type="journal article" date="2019" name="Int. J. Syst. Evol. Microbiol.">
        <title>The Global Catalogue of Microorganisms (GCM) 10K type strain sequencing project: providing services to taxonomists for standard genome sequencing and annotation.</title>
        <authorList>
            <consortium name="The Broad Institute Genomics Platform"/>
            <consortium name="The Broad Institute Genome Sequencing Center for Infectious Disease"/>
            <person name="Wu L."/>
            <person name="Ma J."/>
        </authorList>
    </citation>
    <scope>NUCLEOTIDE SEQUENCE [LARGE SCALE GENOMIC DNA]</scope>
    <source>
        <strain evidence="9">JCM 19212</strain>
    </source>
</reference>
<proteinExistence type="predicted"/>
<dbReference type="EMBL" id="BAABKY010000001">
    <property type="protein sequence ID" value="GAA5070165.1"/>
    <property type="molecule type" value="Genomic_DNA"/>
</dbReference>
<protein>
    <recommendedName>
        <fullName evidence="10">DUF11 domain-containing protein</fullName>
    </recommendedName>
</protein>
<feature type="signal peptide" evidence="5">
    <location>
        <begin position="1"/>
        <end position="34"/>
    </location>
</feature>
<feature type="domain" description="DUF11" evidence="6">
    <location>
        <begin position="184"/>
        <end position="300"/>
    </location>
</feature>
<feature type="domain" description="SD-repeat containing protein B" evidence="7">
    <location>
        <begin position="1556"/>
        <end position="1668"/>
    </location>
</feature>
<keyword evidence="3 5" id="KW-0732">Signal</keyword>
<comment type="caution">
    <text evidence="8">The sequence shown here is derived from an EMBL/GenBank/DDBJ whole genome shotgun (WGS) entry which is preliminary data.</text>
</comment>
<feature type="domain" description="SD-repeat containing protein B" evidence="7">
    <location>
        <begin position="1674"/>
        <end position="1767"/>
    </location>
</feature>
<keyword evidence="2" id="KW-0964">Secreted</keyword>
<dbReference type="InterPro" id="IPR051172">
    <property type="entry name" value="Chlamydia_OmcB"/>
</dbReference>
<evidence type="ECO:0000256" key="3">
    <source>
        <dbReference type="ARBA" id="ARBA00022729"/>
    </source>
</evidence>
<dbReference type="Gene3D" id="2.60.40.10">
    <property type="entry name" value="Immunoglobulins"/>
    <property type="match status" value="8"/>
</dbReference>
<feature type="region of interest" description="Disordered" evidence="4">
    <location>
        <begin position="553"/>
        <end position="618"/>
    </location>
</feature>
<feature type="domain" description="DUF11" evidence="6">
    <location>
        <begin position="970"/>
        <end position="1103"/>
    </location>
</feature>
<feature type="domain" description="DUF11" evidence="6">
    <location>
        <begin position="2256"/>
        <end position="2360"/>
    </location>
</feature>
<feature type="chain" id="PRO_5045553137" description="DUF11 domain-containing protein" evidence="5">
    <location>
        <begin position="35"/>
        <end position="3701"/>
    </location>
</feature>
<dbReference type="PANTHER" id="PTHR34819">
    <property type="entry name" value="LARGE CYSTEINE-RICH PERIPLASMIC PROTEIN OMCB"/>
    <property type="match status" value="1"/>
</dbReference>
<dbReference type="NCBIfam" id="TIGR01451">
    <property type="entry name" value="B_ant_repeat"/>
    <property type="match status" value="5"/>
</dbReference>
<evidence type="ECO:0000256" key="4">
    <source>
        <dbReference type="SAM" id="MobiDB-lite"/>
    </source>
</evidence>
<name>A0ABP9L6X1_9GAMM</name>
<organism evidence="8 9">
    <name type="scientific">Lysobacter panacisoli</name>
    <dbReference type="NCBI Taxonomy" id="1255263"/>
    <lineage>
        <taxon>Bacteria</taxon>
        <taxon>Pseudomonadati</taxon>
        <taxon>Pseudomonadota</taxon>
        <taxon>Gammaproteobacteria</taxon>
        <taxon>Lysobacterales</taxon>
        <taxon>Lysobacteraceae</taxon>
        <taxon>Lysobacter</taxon>
    </lineage>
</organism>
<evidence type="ECO:0000256" key="1">
    <source>
        <dbReference type="ARBA" id="ARBA00004613"/>
    </source>
</evidence>
<evidence type="ECO:0000313" key="9">
    <source>
        <dbReference type="Proteomes" id="UP001501083"/>
    </source>
</evidence>
<feature type="domain" description="DUF11" evidence="6">
    <location>
        <begin position="1811"/>
        <end position="1922"/>
    </location>
</feature>
<comment type="subcellular location">
    <subcellularLocation>
        <location evidence="1">Secreted</location>
    </subcellularLocation>
</comment>
<dbReference type="InterPro" id="IPR013783">
    <property type="entry name" value="Ig-like_fold"/>
</dbReference>
<evidence type="ECO:0000313" key="8">
    <source>
        <dbReference type="EMBL" id="GAA5070165.1"/>
    </source>
</evidence>
<accession>A0ABP9L6X1</accession>
<dbReference type="SUPFAM" id="SSF117074">
    <property type="entry name" value="Hypothetical protein PA1324"/>
    <property type="match status" value="5"/>
</dbReference>
<feature type="region of interest" description="Disordered" evidence="4">
    <location>
        <begin position="2584"/>
        <end position="2603"/>
    </location>
</feature>
<dbReference type="PANTHER" id="PTHR34819:SF3">
    <property type="entry name" value="CELL SURFACE PROTEIN"/>
    <property type="match status" value="1"/>
</dbReference>
<dbReference type="Proteomes" id="UP001501083">
    <property type="component" value="Unassembled WGS sequence"/>
</dbReference>
<feature type="domain" description="DUF11" evidence="6">
    <location>
        <begin position="307"/>
        <end position="431"/>
    </location>
</feature>
<evidence type="ECO:0000256" key="5">
    <source>
        <dbReference type="SAM" id="SignalP"/>
    </source>
</evidence>
<dbReference type="Pfam" id="PF17210">
    <property type="entry name" value="SdrD_B"/>
    <property type="match status" value="2"/>
</dbReference>
<gene>
    <name evidence="8" type="ORF">GCM10025759_07890</name>
</gene>
<evidence type="ECO:0000259" key="7">
    <source>
        <dbReference type="Pfam" id="PF17210"/>
    </source>
</evidence>
<dbReference type="InterPro" id="IPR047589">
    <property type="entry name" value="DUF11_rpt"/>
</dbReference>
<evidence type="ECO:0000259" key="6">
    <source>
        <dbReference type="Pfam" id="PF01345"/>
    </source>
</evidence>
<dbReference type="Pfam" id="PF01345">
    <property type="entry name" value="DUF11"/>
    <property type="match status" value="5"/>
</dbReference>
<evidence type="ECO:0000256" key="2">
    <source>
        <dbReference type="ARBA" id="ARBA00022525"/>
    </source>
</evidence>
<keyword evidence="9" id="KW-1185">Reference proteome</keyword>
<dbReference type="InterPro" id="IPR001434">
    <property type="entry name" value="OmcB-like_DUF11"/>
</dbReference>
<dbReference type="SUPFAM" id="SSF56935">
    <property type="entry name" value="Porins"/>
    <property type="match status" value="1"/>
</dbReference>